<dbReference type="Gene3D" id="2.60.40.150">
    <property type="entry name" value="C2 domain"/>
    <property type="match status" value="1"/>
</dbReference>
<name>A0A0D3BBN3_BRAOL</name>
<reference evidence="3" key="2">
    <citation type="submission" date="2015-03" db="UniProtKB">
        <authorList>
            <consortium name="EnsemblPlants"/>
        </authorList>
    </citation>
    <scope>IDENTIFICATION</scope>
</reference>
<evidence type="ECO:0000256" key="1">
    <source>
        <dbReference type="SAM" id="MobiDB-lite"/>
    </source>
</evidence>
<dbReference type="Gramene" id="Bo3g068440.1">
    <property type="protein sequence ID" value="Bo3g068440.1"/>
    <property type="gene ID" value="Bo3g068440"/>
</dbReference>
<dbReference type="AlphaFoldDB" id="A0A0D3BBN3"/>
<accession>A0A0D3BBN3</accession>
<evidence type="ECO:0000313" key="3">
    <source>
        <dbReference type="EnsemblPlants" id="Bo3g068440.1"/>
    </source>
</evidence>
<dbReference type="Proteomes" id="UP000032141">
    <property type="component" value="Chromosome C3"/>
</dbReference>
<dbReference type="CDD" id="cd04051">
    <property type="entry name" value="C2_SRC2_like"/>
    <property type="match status" value="1"/>
</dbReference>
<dbReference type="PANTHER" id="PTHR32246">
    <property type="entry name" value="INGRESSION PROTEIN FIC1"/>
    <property type="match status" value="1"/>
</dbReference>
<feature type="region of interest" description="Disordered" evidence="1">
    <location>
        <begin position="181"/>
        <end position="350"/>
    </location>
</feature>
<evidence type="ECO:0000259" key="2">
    <source>
        <dbReference type="PROSITE" id="PS50004"/>
    </source>
</evidence>
<dbReference type="InterPro" id="IPR000008">
    <property type="entry name" value="C2_dom"/>
</dbReference>
<dbReference type="eggNOG" id="ENOG502QUNY">
    <property type="taxonomic scope" value="Eukaryota"/>
</dbReference>
<proteinExistence type="predicted"/>
<feature type="domain" description="C2" evidence="2">
    <location>
        <begin position="1"/>
        <end position="114"/>
    </location>
</feature>
<evidence type="ECO:0000313" key="4">
    <source>
        <dbReference type="Proteomes" id="UP000032141"/>
    </source>
</evidence>
<dbReference type="GO" id="GO:0006952">
    <property type="term" value="P:defense response"/>
    <property type="evidence" value="ECO:0007669"/>
    <property type="project" value="InterPro"/>
</dbReference>
<keyword evidence="4" id="KW-1185">Reference proteome</keyword>
<dbReference type="EnsemblPlants" id="Bo3g068440.1">
    <property type="protein sequence ID" value="Bo3g068440.1"/>
    <property type="gene ID" value="Bo3g068440"/>
</dbReference>
<organism evidence="3 4">
    <name type="scientific">Brassica oleracea var. oleracea</name>
    <dbReference type="NCBI Taxonomy" id="109376"/>
    <lineage>
        <taxon>Eukaryota</taxon>
        <taxon>Viridiplantae</taxon>
        <taxon>Streptophyta</taxon>
        <taxon>Embryophyta</taxon>
        <taxon>Tracheophyta</taxon>
        <taxon>Spermatophyta</taxon>
        <taxon>Magnoliopsida</taxon>
        <taxon>eudicotyledons</taxon>
        <taxon>Gunneridae</taxon>
        <taxon>Pentapetalae</taxon>
        <taxon>rosids</taxon>
        <taxon>malvids</taxon>
        <taxon>Brassicales</taxon>
        <taxon>Brassicaceae</taxon>
        <taxon>Brassiceae</taxon>
        <taxon>Brassica</taxon>
    </lineage>
</organism>
<dbReference type="PANTHER" id="PTHR32246:SF173">
    <property type="entry name" value="C2 DOMAIN-CONTAINING PROTEIN"/>
    <property type="match status" value="1"/>
</dbReference>
<dbReference type="HOGENOM" id="CLU_049673_1_0_1"/>
<dbReference type="RefSeq" id="XP_013622320.1">
    <property type="nucleotide sequence ID" value="XM_013766866.1"/>
</dbReference>
<dbReference type="SUPFAM" id="SSF49562">
    <property type="entry name" value="C2 domain (Calcium/lipid-binding domain, CaLB)"/>
    <property type="match status" value="1"/>
</dbReference>
<dbReference type="GeneID" id="106328430"/>
<dbReference type="KEGG" id="boe:106328430"/>
<dbReference type="InterPro" id="IPR044750">
    <property type="entry name" value="C2_SRC2/BAP"/>
</dbReference>
<feature type="compositionally biased region" description="Low complexity" evidence="1">
    <location>
        <begin position="257"/>
        <end position="267"/>
    </location>
</feature>
<dbReference type="Pfam" id="PF00168">
    <property type="entry name" value="C2"/>
    <property type="match status" value="1"/>
</dbReference>
<reference evidence="3 4" key="1">
    <citation type="journal article" date="2014" name="Genome Biol.">
        <title>Transcriptome and methylome profiling reveals relics of genome dominance in the mesopolyploid Brassica oleracea.</title>
        <authorList>
            <person name="Parkin I.A."/>
            <person name="Koh C."/>
            <person name="Tang H."/>
            <person name="Robinson S.J."/>
            <person name="Kagale S."/>
            <person name="Clarke W.E."/>
            <person name="Town C.D."/>
            <person name="Nixon J."/>
            <person name="Krishnakumar V."/>
            <person name="Bidwell S.L."/>
            <person name="Denoeud F."/>
            <person name="Belcram H."/>
            <person name="Links M.G."/>
            <person name="Just J."/>
            <person name="Clarke C."/>
            <person name="Bender T."/>
            <person name="Huebert T."/>
            <person name="Mason A.S."/>
            <person name="Pires J.C."/>
            <person name="Barker G."/>
            <person name="Moore J."/>
            <person name="Walley P.G."/>
            <person name="Manoli S."/>
            <person name="Batley J."/>
            <person name="Edwards D."/>
            <person name="Nelson M.N."/>
            <person name="Wang X."/>
            <person name="Paterson A.H."/>
            <person name="King G."/>
            <person name="Bancroft I."/>
            <person name="Chalhoub B."/>
            <person name="Sharpe A.G."/>
        </authorList>
    </citation>
    <scope>NUCLEOTIDE SEQUENCE</scope>
    <source>
        <strain evidence="3 4">cv. TO1000</strain>
    </source>
</reference>
<dbReference type="InterPro" id="IPR035892">
    <property type="entry name" value="C2_domain_sf"/>
</dbReference>
<protein>
    <recommendedName>
        <fullName evidence="2">C2 domain-containing protein</fullName>
    </recommendedName>
</protein>
<dbReference type="SMART" id="SM00239">
    <property type="entry name" value="C2"/>
    <property type="match status" value="1"/>
</dbReference>
<sequence length="401" mass="43425">MANLTLELNIYSAKDLENVNLITKMDVYAVVWINGGDSQKNHKEKTAVDRTGGSEHTWNHAVKFSVDQRLAREGRLTLVVKLVCDRMLGDKDIGEVQVPVLELLSSLPSFNGDGNGNGQGMRFVTYQVRTPCGKGQGSLTFSYRFDMPSFKPDLVESPVQSNPVDSSPVLPPASCPPATEAGFYPPLSSIGHPPSSQPQGYSAPPCPYPYQHQYNSHYPEQPVNAYPPSSSASNLYPPPSYGASPQDHANVYPPPSYGGSPPHHFNVYPPPPDKPVHSYHKMQPSQSFHGYAPPSPDKPGHSFHQMQLSHSFHGYAPPSPDTPGHSFHQMQPSHSFHGYAPPPSPQTQHGYCYPPPGYGHDRPPTQMPPKNNKPGLGMGAGLLGGALGGLLLGDLVSDIGF</sequence>
<dbReference type="PROSITE" id="PS50004">
    <property type="entry name" value="C2"/>
    <property type="match status" value="1"/>
</dbReference>
<dbReference type="OrthoDB" id="270970at2759"/>
<dbReference type="OMA" id="YAVVWIN"/>